<dbReference type="Proteomes" id="UP000054485">
    <property type="component" value="Unassembled WGS sequence"/>
</dbReference>
<accession>A0A0D0AND1</accession>
<dbReference type="OrthoDB" id="3269274at2759"/>
<reference evidence="2" key="2">
    <citation type="submission" date="2015-01" db="EMBL/GenBank/DDBJ databases">
        <title>Evolutionary Origins and Diversification of the Mycorrhizal Mutualists.</title>
        <authorList>
            <consortium name="DOE Joint Genome Institute"/>
            <consortium name="Mycorrhizal Genomics Consortium"/>
            <person name="Kohler A."/>
            <person name="Kuo A."/>
            <person name="Nagy L.G."/>
            <person name="Floudas D."/>
            <person name="Copeland A."/>
            <person name="Barry K.W."/>
            <person name="Cichocki N."/>
            <person name="Veneault-Fourrey C."/>
            <person name="LaButti K."/>
            <person name="Lindquist E.A."/>
            <person name="Lipzen A."/>
            <person name="Lundell T."/>
            <person name="Morin E."/>
            <person name="Murat C."/>
            <person name="Riley R."/>
            <person name="Ohm R."/>
            <person name="Sun H."/>
            <person name="Tunlid A."/>
            <person name="Henrissat B."/>
            <person name="Grigoriev I.V."/>
            <person name="Hibbett D.S."/>
            <person name="Martin F."/>
        </authorList>
    </citation>
    <scope>NUCLEOTIDE SEQUENCE [LARGE SCALE GENOMIC DNA]</scope>
    <source>
        <strain evidence="2">UH-Slu-Lm8-n1</strain>
    </source>
</reference>
<dbReference type="AlphaFoldDB" id="A0A0D0AND1"/>
<reference evidence="1 2" key="1">
    <citation type="submission" date="2014-04" db="EMBL/GenBank/DDBJ databases">
        <authorList>
            <consortium name="DOE Joint Genome Institute"/>
            <person name="Kuo A."/>
            <person name="Ruytinx J."/>
            <person name="Rineau F."/>
            <person name="Colpaert J."/>
            <person name="Kohler A."/>
            <person name="Nagy L.G."/>
            <person name="Floudas D."/>
            <person name="Copeland A."/>
            <person name="Barry K.W."/>
            <person name="Cichocki N."/>
            <person name="Veneault-Fourrey C."/>
            <person name="LaButti K."/>
            <person name="Lindquist E.A."/>
            <person name="Lipzen A."/>
            <person name="Lundell T."/>
            <person name="Morin E."/>
            <person name="Murat C."/>
            <person name="Sun H."/>
            <person name="Tunlid A."/>
            <person name="Henrissat B."/>
            <person name="Grigoriev I.V."/>
            <person name="Hibbett D.S."/>
            <person name="Martin F."/>
            <person name="Nordberg H.P."/>
            <person name="Cantor M.N."/>
            <person name="Hua S.X."/>
        </authorList>
    </citation>
    <scope>NUCLEOTIDE SEQUENCE [LARGE SCALE GENOMIC DNA]</scope>
    <source>
        <strain evidence="1 2">UH-Slu-Lm8-n1</strain>
    </source>
</reference>
<dbReference type="InParanoid" id="A0A0D0AND1"/>
<evidence type="ECO:0000313" key="1">
    <source>
        <dbReference type="EMBL" id="KIK35797.1"/>
    </source>
</evidence>
<name>A0A0D0AND1_9AGAM</name>
<gene>
    <name evidence="1" type="ORF">CY34DRAFT_95464</name>
</gene>
<evidence type="ECO:0000313" key="2">
    <source>
        <dbReference type="Proteomes" id="UP000054485"/>
    </source>
</evidence>
<dbReference type="HOGENOM" id="CLU_014768_1_0_1"/>
<keyword evidence="2" id="KW-1185">Reference proteome</keyword>
<dbReference type="EMBL" id="KN835588">
    <property type="protein sequence ID" value="KIK35797.1"/>
    <property type="molecule type" value="Genomic_DNA"/>
</dbReference>
<protein>
    <submittedName>
        <fullName evidence="1">Unplaced genomic scaffold CY34scaffold_457, whole genome shotgun sequence</fullName>
    </submittedName>
</protein>
<organism evidence="1 2">
    <name type="scientific">Suillus luteus UH-Slu-Lm8-n1</name>
    <dbReference type="NCBI Taxonomy" id="930992"/>
    <lineage>
        <taxon>Eukaryota</taxon>
        <taxon>Fungi</taxon>
        <taxon>Dikarya</taxon>
        <taxon>Basidiomycota</taxon>
        <taxon>Agaricomycotina</taxon>
        <taxon>Agaricomycetes</taxon>
        <taxon>Agaricomycetidae</taxon>
        <taxon>Boletales</taxon>
        <taxon>Suillineae</taxon>
        <taxon>Suillaceae</taxon>
        <taxon>Suillus</taxon>
    </lineage>
</organism>
<sequence length="373" mass="40603">MSASTDSKTSPTDNPVQDELSYCPPRFTLAGLAAIYSNTNFTLGFSNAECQAAACALLRKESHLDGTHYHTRTPGGLHPAYVAFNKIPSFMDRPSLSHEDFVEAGLEDVFDALATQDRLDGGLSLLVRCPGSHITETITPNCIAVDLYITPRELQEVPEQIGGDVSVLMQAFCEEFAIPHLERFMERCSKENITPPHRYAATPVNPTGSPSLPAPLSPTGTRIRCSARPPKQFQRDFVVAASSKSPMPPNLKSAAVKHTTALASSGSVGSPKIKQCRNADAFLLDRKNVILEPKVFVPLLSIGPNTDAVLDRFKIGDEAILKLRDLIVTVCSSHWEVVLRSPKWDLTYEQAVNLTKALHADLSGALLNSLEKV</sequence>
<proteinExistence type="predicted"/>